<dbReference type="PANTHER" id="PTHR36302:SF1">
    <property type="entry name" value="COPPER CHAPERONE PCU(A)C"/>
    <property type="match status" value="1"/>
</dbReference>
<dbReference type="SUPFAM" id="SSF110087">
    <property type="entry name" value="DR1885-like metal-binding protein"/>
    <property type="match status" value="1"/>
</dbReference>
<feature type="chain" id="PRO_5012312247" evidence="1">
    <location>
        <begin position="19"/>
        <end position="148"/>
    </location>
</feature>
<dbReference type="EMBL" id="NMRN01000089">
    <property type="protein sequence ID" value="PAS91412.1"/>
    <property type="molecule type" value="Genomic_DNA"/>
</dbReference>
<sequence>MRRLLCCLFALLPFGLWAADISISKPWVKGTLPTATATTAHFEIFSDDALTLVAAQTPLAERVELRVMRFALDGGPLRPQTVTEIAIPARKRMQFTPVSEHLALVGLHQPVKGGQRIPLTLVLRAQDGSERRVEVEALGRDLLGGPQP</sequence>
<feature type="signal peptide" evidence="1">
    <location>
        <begin position="1"/>
        <end position="18"/>
    </location>
</feature>
<dbReference type="AlphaFoldDB" id="A0A272EMT9"/>
<evidence type="ECO:0000313" key="2">
    <source>
        <dbReference type="EMBL" id="KAF7597812.1"/>
    </source>
</evidence>
<evidence type="ECO:0000313" key="5">
    <source>
        <dbReference type="Proteomes" id="UP000623509"/>
    </source>
</evidence>
<dbReference type="Proteomes" id="UP000623509">
    <property type="component" value="Unassembled WGS sequence"/>
</dbReference>
<organism evidence="3 4">
    <name type="scientific">Candidatus Dactylopiibacterium carminicum</name>
    <dbReference type="NCBI Taxonomy" id="857335"/>
    <lineage>
        <taxon>Bacteria</taxon>
        <taxon>Pseudomonadati</taxon>
        <taxon>Pseudomonadota</taxon>
        <taxon>Betaproteobacteria</taxon>
        <taxon>Rhodocyclales</taxon>
        <taxon>Rhodocyclaceae</taxon>
        <taxon>Candidatus Dactylopiibacterium</taxon>
    </lineage>
</organism>
<dbReference type="Proteomes" id="UP000216107">
    <property type="component" value="Unassembled WGS sequence"/>
</dbReference>
<name>A0A272EMT9_9RHOO</name>
<dbReference type="Pfam" id="PF04314">
    <property type="entry name" value="PCuAC"/>
    <property type="match status" value="1"/>
</dbReference>
<reference evidence="3 4" key="2">
    <citation type="submission" date="2017-07" db="EMBL/GenBank/DDBJ databases">
        <title>Candidatus Dactylopiibacterium carminicum, a nitrogen-fixing symbiont of the cochineal insect Dactylopius coccus and Dactylopius opuntiae (Hemiptera: Coccoidea: Dactylopiidae).</title>
        <authorList>
            <person name="Vera A."/>
        </authorList>
    </citation>
    <scope>NUCLEOTIDE SEQUENCE [LARGE SCALE GENOMIC DNA]</scope>
    <source>
        <strain evidence="3 4">NFDCM</strain>
    </source>
</reference>
<keyword evidence="5" id="KW-1185">Reference proteome</keyword>
<gene>
    <name evidence="2" type="ORF">BGI27_16760</name>
    <name evidence="3" type="ORF">CGU29_16630</name>
</gene>
<proteinExistence type="predicted"/>
<dbReference type="OrthoDB" id="9796962at2"/>
<comment type="caution">
    <text evidence="3">The sequence shown here is derived from an EMBL/GenBank/DDBJ whole genome shotgun (WGS) entry which is preliminary data.</text>
</comment>
<dbReference type="InterPro" id="IPR058248">
    <property type="entry name" value="Lxx211020-like"/>
</dbReference>
<dbReference type="InterPro" id="IPR036182">
    <property type="entry name" value="PCuAC_sf"/>
</dbReference>
<reference evidence="2 5" key="1">
    <citation type="submission" date="2016-08" db="EMBL/GenBank/DDBJ databases">
        <title>Candidatus Dactylopiibacterium carminicum genome sequence.</title>
        <authorList>
            <person name="Ramirez-Puebla S.T."/>
            <person name="Ormeno-Orrillo E."/>
            <person name="Vera-Ponce De Leon A."/>
            <person name="Luis L."/>
            <person name="Sanchez-Flores A."/>
            <person name="Monica R."/>
            <person name="Martinez-Romero E."/>
        </authorList>
    </citation>
    <scope>NUCLEOTIDE SEQUENCE [LARGE SCALE GENOMIC DNA]</scope>
    <source>
        <strain evidence="2">END1</strain>
    </source>
</reference>
<evidence type="ECO:0000313" key="4">
    <source>
        <dbReference type="Proteomes" id="UP000216107"/>
    </source>
</evidence>
<dbReference type="EMBL" id="MDUX01000088">
    <property type="protein sequence ID" value="KAF7597812.1"/>
    <property type="molecule type" value="Genomic_DNA"/>
</dbReference>
<dbReference type="Gene3D" id="2.60.40.1890">
    <property type="entry name" value="PCu(A)C copper chaperone"/>
    <property type="match status" value="1"/>
</dbReference>
<evidence type="ECO:0000256" key="1">
    <source>
        <dbReference type="SAM" id="SignalP"/>
    </source>
</evidence>
<dbReference type="InterPro" id="IPR007410">
    <property type="entry name" value="LpqE-like"/>
</dbReference>
<keyword evidence="1" id="KW-0732">Signal</keyword>
<evidence type="ECO:0000313" key="3">
    <source>
        <dbReference type="EMBL" id="PAS91412.1"/>
    </source>
</evidence>
<dbReference type="RefSeq" id="WP_095525956.1">
    <property type="nucleotide sequence ID" value="NZ_MDUX01000088.1"/>
</dbReference>
<protein>
    <submittedName>
        <fullName evidence="2">Copper chaperone PCu(A)C</fullName>
    </submittedName>
</protein>
<accession>A0A272EMT9</accession>
<dbReference type="PANTHER" id="PTHR36302">
    <property type="entry name" value="BLR7088 PROTEIN"/>
    <property type="match status" value="1"/>
</dbReference>